<proteinExistence type="predicted"/>
<feature type="domain" description="DUF3597" evidence="2">
    <location>
        <begin position="3"/>
        <end position="123"/>
    </location>
</feature>
<dbReference type="InterPro" id="IPR022016">
    <property type="entry name" value="DUF3597"/>
</dbReference>
<evidence type="ECO:0000313" key="3">
    <source>
        <dbReference type="EMBL" id="MEN2787120.1"/>
    </source>
</evidence>
<sequence>MSVFGAIKDAIFGKDEAPAAPAPAPTAAAKPAAAPAAAPAAPAPKPRPAPTREAIEAVLEDRAKARGEDLNYKTSIVDLMKALGMDSSLDNRKKLATELGYTGDQNDSATMNIWLHEKTMERLLR</sequence>
<name>A0ABU9XU95_9SPHN</name>
<dbReference type="Proteomes" id="UP001404104">
    <property type="component" value="Unassembled WGS sequence"/>
</dbReference>
<organism evidence="3 4">
    <name type="scientific">Sphingomonas qilianensis</name>
    <dbReference type="NCBI Taxonomy" id="1736690"/>
    <lineage>
        <taxon>Bacteria</taxon>
        <taxon>Pseudomonadati</taxon>
        <taxon>Pseudomonadota</taxon>
        <taxon>Alphaproteobacteria</taxon>
        <taxon>Sphingomonadales</taxon>
        <taxon>Sphingomonadaceae</taxon>
        <taxon>Sphingomonas</taxon>
    </lineage>
</organism>
<reference evidence="3 4" key="1">
    <citation type="submission" date="2024-05" db="EMBL/GenBank/DDBJ databases">
        <authorList>
            <person name="Liu Q."/>
            <person name="Xin Y.-H."/>
        </authorList>
    </citation>
    <scope>NUCLEOTIDE SEQUENCE [LARGE SCALE GENOMIC DNA]</scope>
    <source>
        <strain evidence="3 4">CGMCC 1.15349</strain>
    </source>
</reference>
<feature type="compositionally biased region" description="Low complexity" evidence="1">
    <location>
        <begin position="25"/>
        <end position="40"/>
    </location>
</feature>
<accession>A0ABU9XU95</accession>
<dbReference type="RefSeq" id="WP_345865224.1">
    <property type="nucleotide sequence ID" value="NZ_JBDIMF010000005.1"/>
</dbReference>
<comment type="caution">
    <text evidence="3">The sequence shown here is derived from an EMBL/GenBank/DDBJ whole genome shotgun (WGS) entry which is preliminary data.</text>
</comment>
<keyword evidence="4" id="KW-1185">Reference proteome</keyword>
<gene>
    <name evidence="3" type="ORF">ABC969_11905</name>
</gene>
<protein>
    <submittedName>
        <fullName evidence="3">DUF3597 domain-containing protein</fullName>
    </submittedName>
</protein>
<dbReference type="Pfam" id="PF12200">
    <property type="entry name" value="DUF3597"/>
    <property type="match status" value="1"/>
</dbReference>
<dbReference type="SUPFAM" id="SSF158634">
    <property type="entry name" value="RPA2825-like"/>
    <property type="match status" value="1"/>
</dbReference>
<dbReference type="EMBL" id="JBDIMF010000005">
    <property type="protein sequence ID" value="MEN2787120.1"/>
    <property type="molecule type" value="Genomic_DNA"/>
</dbReference>
<evidence type="ECO:0000256" key="1">
    <source>
        <dbReference type="SAM" id="MobiDB-lite"/>
    </source>
</evidence>
<evidence type="ECO:0000313" key="4">
    <source>
        <dbReference type="Proteomes" id="UP001404104"/>
    </source>
</evidence>
<feature type="region of interest" description="Disordered" evidence="1">
    <location>
        <begin position="15"/>
        <end position="53"/>
    </location>
</feature>
<evidence type="ECO:0000259" key="2">
    <source>
        <dbReference type="Pfam" id="PF12200"/>
    </source>
</evidence>